<accession>A0AAV3WJW8</accession>
<dbReference type="Proteomes" id="UP001050975">
    <property type="component" value="Unassembled WGS sequence"/>
</dbReference>
<keyword evidence="1" id="KW-0175">Coiled coil</keyword>
<proteinExistence type="predicted"/>
<feature type="coiled-coil region" evidence="1">
    <location>
        <begin position="43"/>
        <end position="70"/>
    </location>
</feature>
<evidence type="ECO:0000313" key="3">
    <source>
        <dbReference type="Proteomes" id="UP001050975"/>
    </source>
</evidence>
<evidence type="ECO:0000256" key="1">
    <source>
        <dbReference type="SAM" id="Coils"/>
    </source>
</evidence>
<comment type="caution">
    <text evidence="2">The sequence shown here is derived from an EMBL/GenBank/DDBJ whole genome shotgun (WGS) entry which is preliminary data.</text>
</comment>
<protein>
    <recommendedName>
        <fullName evidence="4">HTH cro/C1-type domain-containing protein</fullName>
    </recommendedName>
</protein>
<evidence type="ECO:0008006" key="4">
    <source>
        <dbReference type="Google" id="ProtNLM"/>
    </source>
</evidence>
<dbReference type="InterPro" id="IPR010982">
    <property type="entry name" value="Lambda_DNA-bd_dom_sf"/>
</dbReference>
<dbReference type="AlphaFoldDB" id="A0AAV3WJW8"/>
<gene>
    <name evidence="2" type="ORF">MiSe_54250</name>
</gene>
<evidence type="ECO:0000313" key="2">
    <source>
        <dbReference type="EMBL" id="GET40614.1"/>
    </source>
</evidence>
<dbReference type="GO" id="GO:0003677">
    <property type="term" value="F:DNA binding"/>
    <property type="evidence" value="ECO:0007669"/>
    <property type="project" value="InterPro"/>
</dbReference>
<dbReference type="Gene3D" id="1.10.260.40">
    <property type="entry name" value="lambda repressor-like DNA-binding domains"/>
    <property type="match status" value="1"/>
</dbReference>
<reference evidence="2" key="1">
    <citation type="submission" date="2019-10" db="EMBL/GenBank/DDBJ databases">
        <title>Draft genome sequece of Microseira wollei NIES-4236.</title>
        <authorList>
            <person name="Yamaguchi H."/>
            <person name="Suzuki S."/>
            <person name="Kawachi M."/>
        </authorList>
    </citation>
    <scope>NUCLEOTIDE SEQUENCE</scope>
    <source>
        <strain evidence="2">NIES-4236</strain>
    </source>
</reference>
<keyword evidence="3" id="KW-1185">Reference proteome</keyword>
<dbReference type="RefSeq" id="WP_226586601.1">
    <property type="nucleotide sequence ID" value="NZ_BLAY01000095.1"/>
</dbReference>
<organism evidence="2 3">
    <name type="scientific">Microseira wollei NIES-4236</name>
    <dbReference type="NCBI Taxonomy" id="2530354"/>
    <lineage>
        <taxon>Bacteria</taxon>
        <taxon>Bacillati</taxon>
        <taxon>Cyanobacteriota</taxon>
        <taxon>Cyanophyceae</taxon>
        <taxon>Oscillatoriophycideae</taxon>
        <taxon>Aerosakkonematales</taxon>
        <taxon>Aerosakkonemataceae</taxon>
        <taxon>Microseira</taxon>
    </lineage>
</organism>
<sequence>MIKNELQYEVSQEWVEKFTKTLAAMEQDEEAKRKDFLKWDASRGAIQCHLDQLNEEIAEYERLINCDKSEPIEIVVENLNKLPDALIKARIAAKMSEKELAEMLGIDENRIKEHEAKNYQTASFVEILDISFALGLEFKTAVMQVDFEQIEELKESAKKWHEQRRKMSSKAS</sequence>
<dbReference type="EMBL" id="BLAY01000095">
    <property type="protein sequence ID" value="GET40614.1"/>
    <property type="molecule type" value="Genomic_DNA"/>
</dbReference>
<name>A0AAV3WJW8_9CYAN</name>
<dbReference type="SUPFAM" id="SSF47413">
    <property type="entry name" value="lambda repressor-like DNA-binding domains"/>
    <property type="match status" value="1"/>
</dbReference>